<accession>A0ABS8MHQ6</accession>
<comment type="caution">
    <text evidence="2">The sequence shown here is derived from an EMBL/GenBank/DDBJ whole genome shotgun (WGS) entry which is preliminary data.</text>
</comment>
<name>A0ABS8MHQ6_9FLAO</name>
<dbReference type="RefSeq" id="WP_230038405.1">
    <property type="nucleotide sequence ID" value="NZ_JAJJMM010000001.1"/>
</dbReference>
<reference evidence="2" key="1">
    <citation type="submission" date="2021-11" db="EMBL/GenBank/DDBJ databases">
        <title>Description of novel Flavobacterium species.</title>
        <authorList>
            <person name="Saticioglu I.B."/>
            <person name="Ay H."/>
            <person name="Altun S."/>
            <person name="Duman M."/>
        </authorList>
    </citation>
    <scope>NUCLEOTIDE SEQUENCE</scope>
    <source>
        <strain evidence="2">F-30</strain>
    </source>
</reference>
<gene>
    <name evidence="2" type="ORF">LNP81_18615</name>
</gene>
<dbReference type="EMBL" id="JAJJMM010000001">
    <property type="protein sequence ID" value="MCC9065021.1"/>
    <property type="molecule type" value="Genomic_DNA"/>
</dbReference>
<evidence type="ECO:0000256" key="1">
    <source>
        <dbReference type="SAM" id="SignalP"/>
    </source>
</evidence>
<keyword evidence="3" id="KW-1185">Reference proteome</keyword>
<feature type="signal peptide" evidence="1">
    <location>
        <begin position="1"/>
        <end position="21"/>
    </location>
</feature>
<protein>
    <submittedName>
        <fullName evidence="2">Uncharacterized protein</fullName>
    </submittedName>
</protein>
<keyword evidence="1" id="KW-0732">Signal</keyword>
<feature type="chain" id="PRO_5045797492" evidence="1">
    <location>
        <begin position="22"/>
        <end position="120"/>
    </location>
</feature>
<dbReference type="Proteomes" id="UP001430679">
    <property type="component" value="Unassembled WGS sequence"/>
</dbReference>
<sequence length="120" mass="13928">MKQFKFISVIFLLMLSLVSRAECSKHNGALENFKSLNTFITSGIQINSASALAHTKDLDIHFIIKKKIKNRATSSESITFKTPYLIKLVDFKIFKNRLIYGIASVYQIQRYTYLHLYQLF</sequence>
<evidence type="ECO:0000313" key="3">
    <source>
        <dbReference type="Proteomes" id="UP001430679"/>
    </source>
</evidence>
<organism evidence="2 3">
    <name type="scientific">Flavobacterium piscisymbiosum</name>
    <dbReference type="NCBI Taxonomy" id="2893753"/>
    <lineage>
        <taxon>Bacteria</taxon>
        <taxon>Pseudomonadati</taxon>
        <taxon>Bacteroidota</taxon>
        <taxon>Flavobacteriia</taxon>
        <taxon>Flavobacteriales</taxon>
        <taxon>Flavobacteriaceae</taxon>
        <taxon>Flavobacterium</taxon>
    </lineage>
</organism>
<proteinExistence type="predicted"/>
<evidence type="ECO:0000313" key="2">
    <source>
        <dbReference type="EMBL" id="MCC9065021.1"/>
    </source>
</evidence>